<dbReference type="RefSeq" id="WP_345639959.1">
    <property type="nucleotide sequence ID" value="NZ_BAABEP010000001.1"/>
</dbReference>
<dbReference type="PANTHER" id="PTHR46112:SF3">
    <property type="entry name" value="AMINOPEPTIDASE YPDF"/>
    <property type="match status" value="1"/>
</dbReference>
<organism evidence="2 3">
    <name type="scientific">Streptomyces tremellae</name>
    <dbReference type="NCBI Taxonomy" id="1124239"/>
    <lineage>
        <taxon>Bacteria</taxon>
        <taxon>Bacillati</taxon>
        <taxon>Actinomycetota</taxon>
        <taxon>Actinomycetes</taxon>
        <taxon>Kitasatosporales</taxon>
        <taxon>Streptomycetaceae</taxon>
        <taxon>Streptomyces</taxon>
    </lineage>
</organism>
<comment type="caution">
    <text evidence="2">The sequence shown here is derived from an EMBL/GenBank/DDBJ whole genome shotgun (WGS) entry which is preliminary data.</text>
</comment>
<dbReference type="SUPFAM" id="SSF53092">
    <property type="entry name" value="Creatinase/prolidase N-terminal domain"/>
    <property type="match status" value="1"/>
</dbReference>
<accession>A0ABP7DQ78</accession>
<sequence length="340" mass="34052">MAKATTRKAGARLDRLRARLDAAGLTALLLTSPGGRGYILGAEPGSAVLLTTEGTVAVTSGPYPGELGALLRAAGVTRGSVGTETGSREPALPLPGSPGLSLVDAGDLVFAELASHDPAELRAFAAAAELTAVGYTAVMDHLHVGMDVRELSGNVDRSVRRAGGLLGWYDPCGATGAAGSDLVTVRGHDPATARLTAADPVRYVLHPLCDGAVGYAAATAVLSRPDGPLRTAGDTCAAATAALLAALRPGDPLRDGLDAFARVAGEAPATCRIMAMHGGGASLPLACGSDLVAEPGMVLGVRTAAQVPEGGAVELAETVVVTGSGARAQARTPLRLVELH</sequence>
<gene>
    <name evidence="2" type="ORF">GCM10023082_02470</name>
</gene>
<dbReference type="Pfam" id="PF00557">
    <property type="entry name" value="Peptidase_M24"/>
    <property type="match status" value="1"/>
</dbReference>
<dbReference type="InterPro" id="IPR029149">
    <property type="entry name" value="Creatin/AminoP/Spt16_N"/>
</dbReference>
<feature type="domain" description="Peptidase M24" evidence="1">
    <location>
        <begin position="124"/>
        <end position="322"/>
    </location>
</feature>
<dbReference type="InterPro" id="IPR036005">
    <property type="entry name" value="Creatinase/aminopeptidase-like"/>
</dbReference>
<dbReference type="SUPFAM" id="SSF55920">
    <property type="entry name" value="Creatinase/aminopeptidase"/>
    <property type="match status" value="1"/>
</dbReference>
<dbReference type="InterPro" id="IPR000994">
    <property type="entry name" value="Pept_M24"/>
</dbReference>
<dbReference type="PANTHER" id="PTHR46112">
    <property type="entry name" value="AMINOPEPTIDASE"/>
    <property type="match status" value="1"/>
</dbReference>
<dbReference type="EMBL" id="BAABEP010000001">
    <property type="protein sequence ID" value="GAA3707929.1"/>
    <property type="molecule type" value="Genomic_DNA"/>
</dbReference>
<dbReference type="Gene3D" id="3.90.230.10">
    <property type="entry name" value="Creatinase/methionine aminopeptidase superfamily"/>
    <property type="match status" value="1"/>
</dbReference>
<evidence type="ECO:0000313" key="3">
    <source>
        <dbReference type="Proteomes" id="UP001499884"/>
    </source>
</evidence>
<evidence type="ECO:0000313" key="2">
    <source>
        <dbReference type="EMBL" id="GAA3707929.1"/>
    </source>
</evidence>
<protein>
    <recommendedName>
        <fullName evidence="1">Peptidase M24 domain-containing protein</fullName>
    </recommendedName>
</protein>
<evidence type="ECO:0000259" key="1">
    <source>
        <dbReference type="Pfam" id="PF00557"/>
    </source>
</evidence>
<dbReference type="Proteomes" id="UP001499884">
    <property type="component" value="Unassembled WGS sequence"/>
</dbReference>
<name>A0ABP7DQ78_9ACTN</name>
<keyword evidence="3" id="KW-1185">Reference proteome</keyword>
<proteinExistence type="predicted"/>
<dbReference type="InterPro" id="IPR050659">
    <property type="entry name" value="Peptidase_M24B"/>
</dbReference>
<reference evidence="3" key="1">
    <citation type="journal article" date="2019" name="Int. J. Syst. Evol. Microbiol.">
        <title>The Global Catalogue of Microorganisms (GCM) 10K type strain sequencing project: providing services to taxonomists for standard genome sequencing and annotation.</title>
        <authorList>
            <consortium name="The Broad Institute Genomics Platform"/>
            <consortium name="The Broad Institute Genome Sequencing Center for Infectious Disease"/>
            <person name="Wu L."/>
            <person name="Ma J."/>
        </authorList>
    </citation>
    <scope>NUCLEOTIDE SEQUENCE [LARGE SCALE GENOMIC DNA]</scope>
    <source>
        <strain evidence="3">JCM 30846</strain>
    </source>
</reference>